<keyword evidence="2" id="KW-1185">Reference proteome</keyword>
<dbReference type="OrthoDB" id="4327363at2"/>
<protein>
    <submittedName>
        <fullName evidence="1">Uncharacterized protein</fullName>
    </submittedName>
</protein>
<dbReference type="AlphaFoldDB" id="A0A4U0SNL8"/>
<dbReference type="SUPFAM" id="SSF49695">
    <property type="entry name" value="gamma-Crystallin-like"/>
    <property type="match status" value="1"/>
</dbReference>
<sequence>MCRRGKAQLRRDHPLEPKGAWDTMSIFKRLAVFAAAVAAVVGLSGSSATAAAPPPGHHAAAHHATYHRHAGTTRFAVRHHHHARKHGPLGCPAGALCAFTGAKYTGHLAWVAHSHSNLRHAYTFQHVKSLYNNSRCRSVTTYSHTHYRGRPLTLRHGTGVRHLRPHFLRRHIDSVRWHHC</sequence>
<evidence type="ECO:0000313" key="2">
    <source>
        <dbReference type="Proteomes" id="UP000305778"/>
    </source>
</evidence>
<dbReference type="EMBL" id="SUMC01000007">
    <property type="protein sequence ID" value="TKA11610.1"/>
    <property type="molecule type" value="Genomic_DNA"/>
</dbReference>
<gene>
    <name evidence="1" type="ORF">FCI23_09660</name>
</gene>
<dbReference type="Gene3D" id="2.60.20.10">
    <property type="entry name" value="Crystallins"/>
    <property type="match status" value="1"/>
</dbReference>
<organism evidence="1 2">
    <name type="scientific">Actinacidiphila oryziradicis</name>
    <dbReference type="NCBI Taxonomy" id="2571141"/>
    <lineage>
        <taxon>Bacteria</taxon>
        <taxon>Bacillati</taxon>
        <taxon>Actinomycetota</taxon>
        <taxon>Actinomycetes</taxon>
        <taxon>Kitasatosporales</taxon>
        <taxon>Streptomycetaceae</taxon>
        <taxon>Actinacidiphila</taxon>
    </lineage>
</organism>
<reference evidence="1 2" key="1">
    <citation type="submission" date="2019-04" db="EMBL/GenBank/DDBJ databases">
        <title>Streptomyces oryziradicis sp. nov., a novel actinomycete isolated from rhizosphere soil of rice (Oryza sativa L.).</title>
        <authorList>
            <person name="Li C."/>
        </authorList>
    </citation>
    <scope>NUCLEOTIDE SEQUENCE [LARGE SCALE GENOMIC DNA]</scope>
    <source>
        <strain evidence="1 2">NEAU-C40</strain>
    </source>
</reference>
<dbReference type="Proteomes" id="UP000305778">
    <property type="component" value="Unassembled WGS sequence"/>
</dbReference>
<dbReference type="Pfam" id="PF03995">
    <property type="entry name" value="Inhibitor_I36"/>
    <property type="match status" value="1"/>
</dbReference>
<evidence type="ECO:0000313" key="1">
    <source>
        <dbReference type="EMBL" id="TKA11610.1"/>
    </source>
</evidence>
<accession>A0A4U0SNL8</accession>
<proteinExistence type="predicted"/>
<name>A0A4U0SNL8_9ACTN</name>
<dbReference type="InterPro" id="IPR011024">
    <property type="entry name" value="G_crystallin-like"/>
</dbReference>
<comment type="caution">
    <text evidence="1">The sequence shown here is derived from an EMBL/GenBank/DDBJ whole genome shotgun (WGS) entry which is preliminary data.</text>
</comment>